<dbReference type="AlphaFoldDB" id="A0A1G7CG60"/>
<organism evidence="2 3">
    <name type="scientific">Rhodococcus tukisamuensis</name>
    <dbReference type="NCBI Taxonomy" id="168276"/>
    <lineage>
        <taxon>Bacteria</taxon>
        <taxon>Bacillati</taxon>
        <taxon>Actinomycetota</taxon>
        <taxon>Actinomycetes</taxon>
        <taxon>Mycobacteriales</taxon>
        <taxon>Nocardiaceae</taxon>
        <taxon>Rhodococcus</taxon>
    </lineage>
</organism>
<dbReference type="PANTHER" id="PTHR42951">
    <property type="entry name" value="METALLO-BETA-LACTAMASE DOMAIN-CONTAINING"/>
    <property type="match status" value="1"/>
</dbReference>
<sequence length="294" mass="31500">MTTWHRISQIARGVWSITEPGHVSLWLIVGTEQALLFDTGMGFVPLRPVVESLTALPVRVVNSHAHFDHVGGNHEFDRVAIHPTGVDALAVPAPSHVLDTYLAHTDRMVRASESVRGVDRDYLHLLDADSTPCRPPAGVVRRSWRVAPPAPTETVGDGDTLDLGGRTVTVLHTPGHTPDSICLHDSASGILFGGDTVNSGPIYAHEPESDLADFAASTARLAAMKDSVSLVAMNHFGRIVAAPYLLQEVADAFEVLAGKRSGARRSRDVLGAVVDEIEFAHFSIIVEPARVTAG</sequence>
<evidence type="ECO:0000313" key="3">
    <source>
        <dbReference type="Proteomes" id="UP000199417"/>
    </source>
</evidence>
<dbReference type="EMBL" id="FNAB01000016">
    <property type="protein sequence ID" value="SDE38223.1"/>
    <property type="molecule type" value="Genomic_DNA"/>
</dbReference>
<evidence type="ECO:0000313" key="2">
    <source>
        <dbReference type="EMBL" id="SDE38223.1"/>
    </source>
</evidence>
<reference evidence="2 3" key="1">
    <citation type="submission" date="2016-10" db="EMBL/GenBank/DDBJ databases">
        <authorList>
            <person name="de Groot N.N."/>
        </authorList>
    </citation>
    <scope>NUCLEOTIDE SEQUENCE [LARGE SCALE GENOMIC DNA]</scope>
    <source>
        <strain evidence="2 3">JCM 11308</strain>
    </source>
</reference>
<evidence type="ECO:0000259" key="1">
    <source>
        <dbReference type="SMART" id="SM00849"/>
    </source>
</evidence>
<dbReference type="InterPro" id="IPR050855">
    <property type="entry name" value="NDM-1-like"/>
</dbReference>
<dbReference type="InterPro" id="IPR036866">
    <property type="entry name" value="RibonucZ/Hydroxyglut_hydro"/>
</dbReference>
<protein>
    <submittedName>
        <fullName evidence="2">Glyoxylase, beta-lactamase superfamily II</fullName>
    </submittedName>
</protein>
<feature type="domain" description="Metallo-beta-lactamase" evidence="1">
    <location>
        <begin position="22"/>
        <end position="235"/>
    </location>
</feature>
<dbReference type="InterPro" id="IPR001279">
    <property type="entry name" value="Metallo-B-lactamas"/>
</dbReference>
<dbReference type="PANTHER" id="PTHR42951:SF4">
    <property type="entry name" value="ACYL-COENZYME A THIOESTERASE MBLAC2"/>
    <property type="match status" value="1"/>
</dbReference>
<dbReference type="SMART" id="SM00849">
    <property type="entry name" value="Lactamase_B"/>
    <property type="match status" value="1"/>
</dbReference>
<keyword evidence="3" id="KW-1185">Reference proteome</keyword>
<dbReference type="Proteomes" id="UP000199417">
    <property type="component" value="Unassembled WGS sequence"/>
</dbReference>
<dbReference type="Gene3D" id="3.60.15.10">
    <property type="entry name" value="Ribonuclease Z/Hydroxyacylglutathione hydrolase-like"/>
    <property type="match status" value="1"/>
</dbReference>
<dbReference type="SUPFAM" id="SSF56281">
    <property type="entry name" value="Metallo-hydrolase/oxidoreductase"/>
    <property type="match status" value="1"/>
</dbReference>
<dbReference type="STRING" id="168276.SAMN05444580_1161"/>
<accession>A0A1G7CG60</accession>
<dbReference type="Pfam" id="PF00753">
    <property type="entry name" value="Lactamase_B"/>
    <property type="match status" value="1"/>
</dbReference>
<name>A0A1G7CG60_9NOCA</name>
<dbReference type="RefSeq" id="WP_072846051.1">
    <property type="nucleotide sequence ID" value="NZ_FNAB01000016.1"/>
</dbReference>
<gene>
    <name evidence="2" type="ORF">SAMN05444580_1161</name>
</gene>
<proteinExistence type="predicted"/>